<dbReference type="EMBL" id="KN831775">
    <property type="protein sequence ID" value="KIM43684.1"/>
    <property type="molecule type" value="Genomic_DNA"/>
</dbReference>
<feature type="domain" description="EF-hand" evidence="3">
    <location>
        <begin position="49"/>
        <end position="84"/>
    </location>
</feature>
<dbReference type="OrthoDB" id="26525at2759"/>
<dbReference type="SMART" id="SM00054">
    <property type="entry name" value="EFh"/>
    <property type="match status" value="4"/>
</dbReference>
<name>A0A0C3CHS2_HEBCY</name>
<dbReference type="HOGENOM" id="CLU_061288_2_0_1"/>
<protein>
    <recommendedName>
        <fullName evidence="3">EF-hand domain-containing protein</fullName>
    </recommendedName>
</protein>
<dbReference type="PANTHER" id="PTHR23048">
    <property type="entry name" value="MYOSIN LIGHT CHAIN 1, 3"/>
    <property type="match status" value="1"/>
</dbReference>
<dbReference type="STRING" id="686832.A0A0C3CHS2"/>
<reference evidence="5" key="2">
    <citation type="submission" date="2015-01" db="EMBL/GenBank/DDBJ databases">
        <title>Evolutionary Origins and Diversification of the Mycorrhizal Mutualists.</title>
        <authorList>
            <consortium name="DOE Joint Genome Institute"/>
            <consortium name="Mycorrhizal Genomics Consortium"/>
            <person name="Kohler A."/>
            <person name="Kuo A."/>
            <person name="Nagy L.G."/>
            <person name="Floudas D."/>
            <person name="Copeland A."/>
            <person name="Barry K.W."/>
            <person name="Cichocki N."/>
            <person name="Veneault-Fourrey C."/>
            <person name="LaButti K."/>
            <person name="Lindquist E.A."/>
            <person name="Lipzen A."/>
            <person name="Lundell T."/>
            <person name="Morin E."/>
            <person name="Murat C."/>
            <person name="Riley R."/>
            <person name="Ohm R."/>
            <person name="Sun H."/>
            <person name="Tunlid A."/>
            <person name="Henrissat B."/>
            <person name="Grigoriev I.V."/>
            <person name="Hibbett D.S."/>
            <person name="Martin F."/>
        </authorList>
    </citation>
    <scope>NUCLEOTIDE SEQUENCE [LARGE SCALE GENOMIC DNA]</scope>
    <source>
        <strain evidence="5">h7</strain>
    </source>
</reference>
<feature type="domain" description="EF-hand" evidence="3">
    <location>
        <begin position="86"/>
        <end position="121"/>
    </location>
</feature>
<reference evidence="4 5" key="1">
    <citation type="submission" date="2014-04" db="EMBL/GenBank/DDBJ databases">
        <authorList>
            <consortium name="DOE Joint Genome Institute"/>
            <person name="Kuo A."/>
            <person name="Gay G."/>
            <person name="Dore J."/>
            <person name="Kohler A."/>
            <person name="Nagy L.G."/>
            <person name="Floudas D."/>
            <person name="Copeland A."/>
            <person name="Barry K.W."/>
            <person name="Cichocki N."/>
            <person name="Veneault-Fourrey C."/>
            <person name="LaButti K."/>
            <person name="Lindquist E.A."/>
            <person name="Lipzen A."/>
            <person name="Lundell T."/>
            <person name="Morin E."/>
            <person name="Murat C."/>
            <person name="Sun H."/>
            <person name="Tunlid A."/>
            <person name="Henrissat B."/>
            <person name="Grigoriev I.V."/>
            <person name="Hibbett D.S."/>
            <person name="Martin F."/>
            <person name="Nordberg H.P."/>
            <person name="Cantor M.N."/>
            <person name="Hua S.X."/>
        </authorList>
    </citation>
    <scope>NUCLEOTIDE SEQUENCE [LARGE SCALE GENOMIC DNA]</scope>
    <source>
        <strain evidence="5">h7</strain>
    </source>
</reference>
<evidence type="ECO:0000259" key="3">
    <source>
        <dbReference type="PROSITE" id="PS50222"/>
    </source>
</evidence>
<dbReference type="InterPro" id="IPR002048">
    <property type="entry name" value="EF_hand_dom"/>
</dbReference>
<keyword evidence="1" id="KW-0677">Repeat</keyword>
<dbReference type="PROSITE" id="PS00018">
    <property type="entry name" value="EF_HAND_1"/>
    <property type="match status" value="4"/>
</dbReference>
<dbReference type="GO" id="GO:0005509">
    <property type="term" value="F:calcium ion binding"/>
    <property type="evidence" value="ECO:0007669"/>
    <property type="project" value="InterPro"/>
</dbReference>
<dbReference type="Gene3D" id="1.10.238.10">
    <property type="entry name" value="EF-hand"/>
    <property type="match status" value="2"/>
</dbReference>
<proteinExistence type="predicted"/>
<evidence type="ECO:0000256" key="2">
    <source>
        <dbReference type="ARBA" id="ARBA00022837"/>
    </source>
</evidence>
<evidence type="ECO:0000313" key="4">
    <source>
        <dbReference type="EMBL" id="KIM43684.1"/>
    </source>
</evidence>
<keyword evidence="5" id="KW-1185">Reference proteome</keyword>
<sequence length="156" mass="17381">MAADPKNVPVREEKIASYKETFDLFDKDQNGTISTSELGSIMRAVGHNQTEQDLEDILKEIDKDNSGAVEFDEFVELMGRTFTDQGTADELYQAFSLFDKDGSGNISLSELGQVMENLGEKLSPEELQLMIKEADLDGDNEISFPEFQKMLAELGT</sequence>
<dbReference type="AlphaFoldDB" id="A0A0C3CHS2"/>
<gene>
    <name evidence="4" type="ORF">M413DRAFT_443591</name>
</gene>
<dbReference type="Pfam" id="PF13499">
    <property type="entry name" value="EF-hand_7"/>
    <property type="match status" value="2"/>
</dbReference>
<dbReference type="CDD" id="cd00051">
    <property type="entry name" value="EFh"/>
    <property type="match status" value="1"/>
</dbReference>
<dbReference type="Proteomes" id="UP000053424">
    <property type="component" value="Unassembled WGS sequence"/>
</dbReference>
<dbReference type="FunFam" id="1.10.238.10:FF:000178">
    <property type="entry name" value="Calmodulin-2 A"/>
    <property type="match status" value="1"/>
</dbReference>
<organism evidence="4 5">
    <name type="scientific">Hebeloma cylindrosporum</name>
    <dbReference type="NCBI Taxonomy" id="76867"/>
    <lineage>
        <taxon>Eukaryota</taxon>
        <taxon>Fungi</taxon>
        <taxon>Dikarya</taxon>
        <taxon>Basidiomycota</taxon>
        <taxon>Agaricomycotina</taxon>
        <taxon>Agaricomycetes</taxon>
        <taxon>Agaricomycetidae</taxon>
        <taxon>Agaricales</taxon>
        <taxon>Agaricineae</taxon>
        <taxon>Hymenogastraceae</taxon>
        <taxon>Hebeloma</taxon>
    </lineage>
</organism>
<keyword evidence="2" id="KW-0106">Calcium</keyword>
<dbReference type="InterPro" id="IPR018247">
    <property type="entry name" value="EF_Hand_1_Ca_BS"/>
</dbReference>
<dbReference type="PROSITE" id="PS50222">
    <property type="entry name" value="EF_HAND_2"/>
    <property type="match status" value="4"/>
</dbReference>
<accession>A0A0C3CHS2</accession>
<dbReference type="InterPro" id="IPR011992">
    <property type="entry name" value="EF-hand-dom_pair"/>
</dbReference>
<dbReference type="SUPFAM" id="SSF47473">
    <property type="entry name" value="EF-hand"/>
    <property type="match status" value="1"/>
</dbReference>
<dbReference type="InterPro" id="IPR050230">
    <property type="entry name" value="CALM/Myosin/TropC-like"/>
</dbReference>
<feature type="domain" description="EF-hand" evidence="3">
    <location>
        <begin position="122"/>
        <end position="156"/>
    </location>
</feature>
<evidence type="ECO:0000256" key="1">
    <source>
        <dbReference type="ARBA" id="ARBA00022737"/>
    </source>
</evidence>
<dbReference type="PANTHER" id="PTHR23048:SF59">
    <property type="entry name" value="EF-HAND SUPERFAMILY PROTEIN"/>
    <property type="match status" value="1"/>
</dbReference>
<dbReference type="GO" id="GO:0016460">
    <property type="term" value="C:myosin II complex"/>
    <property type="evidence" value="ECO:0007669"/>
    <property type="project" value="TreeGrafter"/>
</dbReference>
<feature type="domain" description="EF-hand" evidence="3">
    <location>
        <begin position="13"/>
        <end position="48"/>
    </location>
</feature>
<evidence type="ECO:0000313" key="5">
    <source>
        <dbReference type="Proteomes" id="UP000053424"/>
    </source>
</evidence>